<dbReference type="EMBL" id="PCXL01000011">
    <property type="protein sequence ID" value="PIR38182.1"/>
    <property type="molecule type" value="Genomic_DNA"/>
</dbReference>
<dbReference type="InterPro" id="IPR001296">
    <property type="entry name" value="Glyco_trans_1"/>
</dbReference>
<evidence type="ECO:0000313" key="3">
    <source>
        <dbReference type="EMBL" id="PIR38182.1"/>
    </source>
</evidence>
<evidence type="ECO:0000259" key="1">
    <source>
        <dbReference type="Pfam" id="PF00534"/>
    </source>
</evidence>
<dbReference type="Pfam" id="PF00534">
    <property type="entry name" value="Glycos_transf_1"/>
    <property type="match status" value="1"/>
</dbReference>
<dbReference type="Gene3D" id="3.90.550.10">
    <property type="entry name" value="Spore Coat Polysaccharide Biosynthesis Protein SpsA, Chain A"/>
    <property type="match status" value="1"/>
</dbReference>
<evidence type="ECO:0000259" key="2">
    <source>
        <dbReference type="Pfam" id="PF00535"/>
    </source>
</evidence>
<evidence type="ECO:0008006" key="5">
    <source>
        <dbReference type="Google" id="ProtNLM"/>
    </source>
</evidence>
<dbReference type="SUPFAM" id="SSF53448">
    <property type="entry name" value="Nucleotide-diphospho-sugar transferases"/>
    <property type="match status" value="1"/>
</dbReference>
<organism evidence="3 4">
    <name type="scientific">Candidatus Zambryskibacteria bacterium CG10_big_fil_rev_8_21_14_0_10_42_12</name>
    <dbReference type="NCBI Taxonomy" id="1975115"/>
    <lineage>
        <taxon>Bacteria</taxon>
        <taxon>Candidatus Zambryskiibacteriota</taxon>
    </lineage>
</organism>
<dbReference type="InterPro" id="IPR001173">
    <property type="entry name" value="Glyco_trans_2-like"/>
</dbReference>
<dbReference type="CDD" id="cd03801">
    <property type="entry name" value="GT4_PimA-like"/>
    <property type="match status" value="1"/>
</dbReference>
<proteinExistence type="predicted"/>
<comment type="caution">
    <text evidence="3">The sequence shown here is derived from an EMBL/GenBank/DDBJ whole genome shotgun (WGS) entry which is preliminary data.</text>
</comment>
<name>A0A2H0QV91_9BACT</name>
<dbReference type="InterPro" id="IPR029044">
    <property type="entry name" value="Nucleotide-diphossugar_trans"/>
</dbReference>
<dbReference type="PANTHER" id="PTHR22916">
    <property type="entry name" value="GLYCOSYLTRANSFERASE"/>
    <property type="match status" value="1"/>
</dbReference>
<accession>A0A2H0QV91</accession>
<dbReference type="GO" id="GO:0016758">
    <property type="term" value="F:hexosyltransferase activity"/>
    <property type="evidence" value="ECO:0007669"/>
    <property type="project" value="UniProtKB-ARBA"/>
</dbReference>
<dbReference type="Proteomes" id="UP000231333">
    <property type="component" value="Unassembled WGS sequence"/>
</dbReference>
<protein>
    <recommendedName>
        <fullName evidence="5">Glycosyl transferase family 1 domain-containing protein</fullName>
    </recommendedName>
</protein>
<dbReference type="SUPFAM" id="SSF53756">
    <property type="entry name" value="UDP-Glycosyltransferase/glycogen phosphorylase"/>
    <property type="match status" value="1"/>
</dbReference>
<reference evidence="3 4" key="1">
    <citation type="submission" date="2017-09" db="EMBL/GenBank/DDBJ databases">
        <title>Depth-based differentiation of microbial function through sediment-hosted aquifers and enrichment of novel symbionts in the deep terrestrial subsurface.</title>
        <authorList>
            <person name="Probst A.J."/>
            <person name="Ladd B."/>
            <person name="Jarett J.K."/>
            <person name="Geller-Mcgrath D.E."/>
            <person name="Sieber C.M."/>
            <person name="Emerson J.B."/>
            <person name="Anantharaman K."/>
            <person name="Thomas B.C."/>
            <person name="Malmstrom R."/>
            <person name="Stieglmeier M."/>
            <person name="Klingl A."/>
            <person name="Woyke T."/>
            <person name="Ryan C.M."/>
            <person name="Banfield J.F."/>
        </authorList>
    </citation>
    <scope>NUCLEOTIDE SEQUENCE [LARGE SCALE GENOMIC DNA]</scope>
    <source>
        <strain evidence="3">CG10_big_fil_rev_8_21_14_0_10_42_12</strain>
    </source>
</reference>
<feature type="domain" description="Glycosyl transferase family 1" evidence="1">
    <location>
        <begin position="168"/>
        <end position="331"/>
    </location>
</feature>
<feature type="domain" description="Glycosyltransferase 2-like" evidence="2">
    <location>
        <begin position="455"/>
        <end position="605"/>
    </location>
</feature>
<dbReference type="Pfam" id="PF00535">
    <property type="entry name" value="Glycos_transf_2"/>
    <property type="match status" value="1"/>
</dbReference>
<evidence type="ECO:0000313" key="4">
    <source>
        <dbReference type="Proteomes" id="UP000231333"/>
    </source>
</evidence>
<dbReference type="AlphaFoldDB" id="A0A2H0QV91"/>
<gene>
    <name evidence="3" type="ORF">COV34_01010</name>
</gene>
<dbReference type="PANTHER" id="PTHR22916:SF3">
    <property type="entry name" value="UDP-GLCNAC:BETAGAL BETA-1,3-N-ACETYLGLUCOSAMINYLTRANSFERASE-LIKE PROTEIN 1"/>
    <property type="match status" value="1"/>
</dbReference>
<dbReference type="Gene3D" id="3.40.50.2000">
    <property type="entry name" value="Glycogen Phosphorylase B"/>
    <property type="match status" value="2"/>
</dbReference>
<sequence>MQAYSTPKKILHITTHLGGGVGSVLIDYLNEARSDRDFIHSVISLGYTDDHVTNVLHNMSIAYKDHMAHRHQDILDAIEQSDIVLIHWWNHPLMYDFLVRNKLPRSRVIIWSHIAGFHPPQVLTEKIIAYPNIFVFTTPISLQHKAVQKTTAKRKQHLYTIWSTRNIEKFSRIIHENHTGFNIGYIGTVDYAKISKNFLHLCAKIDIPNVHFIVCGGSSEKKIREEAIKLGLDKKITFTGIVSDITQYLSIFDVFGYPLSPTHYGTCDQALAESMAAGVVPVVLENPMEKSMVRNGITGIVAKNSDEYIAAIHKLYLDKNLRLQLSANAKQYASHHFSINTMVSSWTDVFKHVLSLPSTTKQWGMAENSNFSAFDIFLESQGEYGKPFQKYIENPHNTLNTETIYNLGQLVSWQSKTKGTIHNYHNFFPHDIHLSQLSSLMDGNQKQSEDQPLISVCLAAYNGEKYIREAITSVLDQSYKNFELIISDDGSTDKTQEICLGYAQKDYRIRYIRHDINRGGFWNNNFLLKKAQADFITFLSQDDLLMNDFLYESFTYLLQNPKCILVTSDFEIIDERGNHMYTAVLDKIRENIPWNLRCYEFYRDLRQHVALSIYGLMRKDTIVTIYSQMPWPKKLVRASEVPFLSRVANKGEIVSLPRTLRKYRKHNESAYHTENKHLASQKDIKRRFILLKHLYKNRYDQLRTLLKSSFPIRTKVEIVVKMYSNYLKNFFSRLKRLPKKAISIYYGSTKS</sequence>